<dbReference type="Gene3D" id="3.40.640.10">
    <property type="entry name" value="Type I PLP-dependent aspartate aminotransferase-like (Major domain)"/>
    <property type="match status" value="1"/>
</dbReference>
<gene>
    <name evidence="7" type="ORF">E6K76_07670</name>
</gene>
<evidence type="ECO:0000256" key="5">
    <source>
        <dbReference type="RuleBase" id="RU362118"/>
    </source>
</evidence>
<dbReference type="GO" id="GO:0004123">
    <property type="term" value="F:cystathionine gamma-lyase activity"/>
    <property type="evidence" value="ECO:0007669"/>
    <property type="project" value="UniProtKB-ARBA"/>
</dbReference>
<accession>A0A538T4Q6</accession>
<dbReference type="FunFam" id="3.40.640.10:FF:000009">
    <property type="entry name" value="Cystathionine gamma-synthase homolog"/>
    <property type="match status" value="1"/>
</dbReference>
<reference evidence="7 8" key="1">
    <citation type="journal article" date="2019" name="Nat. Microbiol.">
        <title>Mediterranean grassland soil C-N compound turnover is dependent on rainfall and depth, and is mediated by genomically divergent microorganisms.</title>
        <authorList>
            <person name="Diamond S."/>
            <person name="Andeer P.F."/>
            <person name="Li Z."/>
            <person name="Crits-Christoph A."/>
            <person name="Burstein D."/>
            <person name="Anantharaman K."/>
            <person name="Lane K.R."/>
            <person name="Thomas B.C."/>
            <person name="Pan C."/>
            <person name="Northen T.R."/>
            <person name="Banfield J.F."/>
        </authorList>
    </citation>
    <scope>NUCLEOTIDE SEQUENCE [LARGE SCALE GENOMIC DNA]</scope>
    <source>
        <strain evidence="7">WS_6</strain>
    </source>
</reference>
<evidence type="ECO:0000256" key="6">
    <source>
        <dbReference type="SAM" id="MobiDB-lite"/>
    </source>
</evidence>
<dbReference type="FunFam" id="3.90.1150.10:FF:000008">
    <property type="entry name" value="Cystathionine gamma-synthase"/>
    <property type="match status" value="1"/>
</dbReference>
<dbReference type="PIRSF" id="PIRSF001434">
    <property type="entry name" value="CGS"/>
    <property type="match status" value="1"/>
</dbReference>
<dbReference type="InterPro" id="IPR015421">
    <property type="entry name" value="PyrdxlP-dep_Trfase_major"/>
</dbReference>
<feature type="region of interest" description="Disordered" evidence="6">
    <location>
        <begin position="1"/>
        <end position="20"/>
    </location>
</feature>
<dbReference type="Gene3D" id="3.90.1150.10">
    <property type="entry name" value="Aspartate Aminotransferase, domain 1"/>
    <property type="match status" value="1"/>
</dbReference>
<keyword evidence="3 4" id="KW-0663">Pyridoxal phosphate</keyword>
<protein>
    <submittedName>
        <fullName evidence="7">PLP-dependent transferase</fullName>
    </submittedName>
</protein>
<comment type="cofactor">
    <cofactor evidence="1 5">
        <name>pyridoxal 5'-phosphate</name>
        <dbReference type="ChEBI" id="CHEBI:597326"/>
    </cofactor>
</comment>
<dbReference type="GO" id="GO:0016740">
    <property type="term" value="F:transferase activity"/>
    <property type="evidence" value="ECO:0007669"/>
    <property type="project" value="UniProtKB-KW"/>
</dbReference>
<evidence type="ECO:0000256" key="4">
    <source>
        <dbReference type="PIRSR" id="PIRSR001434-2"/>
    </source>
</evidence>
<name>A0A538T4Q6_UNCEI</name>
<feature type="modified residue" description="N6-(pyridoxal phosphate)lysine" evidence="4">
    <location>
        <position position="195"/>
    </location>
</feature>
<evidence type="ECO:0000313" key="7">
    <source>
        <dbReference type="EMBL" id="TMQ58607.1"/>
    </source>
</evidence>
<dbReference type="EMBL" id="VBOW01000032">
    <property type="protein sequence ID" value="TMQ58607.1"/>
    <property type="molecule type" value="Genomic_DNA"/>
</dbReference>
<organism evidence="7 8">
    <name type="scientific">Eiseniibacteriota bacterium</name>
    <dbReference type="NCBI Taxonomy" id="2212470"/>
    <lineage>
        <taxon>Bacteria</taxon>
        <taxon>Candidatus Eiseniibacteriota</taxon>
    </lineage>
</organism>
<dbReference type="InterPro" id="IPR015422">
    <property type="entry name" value="PyrdxlP-dep_Trfase_small"/>
</dbReference>
<evidence type="ECO:0000313" key="8">
    <source>
        <dbReference type="Proteomes" id="UP000316852"/>
    </source>
</evidence>
<sequence>MGFSTDAVHAGQEPDPATGSVTIPIYQTSTYVQEELGKHKGFEYARTQNPTRFALEKNVATLERGARGFAFASGMAAITAVAYLLRSGDHVVASNNMYGGTYRLFEKVLASYGLTFTYVNTGDLKATDAAFRPHTRMLFVETPTNPSMIVSDLGALAELARSRKALLTVDNTFMTPYFQRPIELGAHLVVHSTTKYLNGHSDMIGGVVVSNEQAASERLQFVQNAAGAVPGPFDCWLCLRGIKTLALRMERHNQSASAIAEWLAGQSKLKRVFYPGLKSHPGHELHKRQASGFGGMIAFDTGSLERGAAFLRRTRLFALAESLGGVESLISHPATMTHASVPKSERESVGLTDGLVRISVGIEDLDDLIRDLDGALSAL</sequence>
<dbReference type="Pfam" id="PF01053">
    <property type="entry name" value="Cys_Met_Meta_PP"/>
    <property type="match status" value="1"/>
</dbReference>
<dbReference type="SUPFAM" id="SSF53383">
    <property type="entry name" value="PLP-dependent transferases"/>
    <property type="match status" value="1"/>
</dbReference>
<evidence type="ECO:0000256" key="1">
    <source>
        <dbReference type="ARBA" id="ARBA00001933"/>
    </source>
</evidence>
<proteinExistence type="inferred from homology"/>
<comment type="caution">
    <text evidence="7">The sequence shown here is derived from an EMBL/GenBank/DDBJ whole genome shotgun (WGS) entry which is preliminary data.</text>
</comment>
<dbReference type="CDD" id="cd00614">
    <property type="entry name" value="CGS_like"/>
    <property type="match status" value="1"/>
</dbReference>
<dbReference type="GO" id="GO:0005737">
    <property type="term" value="C:cytoplasm"/>
    <property type="evidence" value="ECO:0007669"/>
    <property type="project" value="TreeGrafter"/>
</dbReference>
<keyword evidence="7" id="KW-0808">Transferase</keyword>
<dbReference type="AlphaFoldDB" id="A0A538T4Q6"/>
<dbReference type="InterPro" id="IPR000277">
    <property type="entry name" value="Cys/Met-Metab_PyrdxlP-dep_enz"/>
</dbReference>
<evidence type="ECO:0000256" key="3">
    <source>
        <dbReference type="ARBA" id="ARBA00022898"/>
    </source>
</evidence>
<dbReference type="PANTHER" id="PTHR11808">
    <property type="entry name" value="TRANS-SULFURATION ENZYME FAMILY MEMBER"/>
    <property type="match status" value="1"/>
</dbReference>
<dbReference type="InterPro" id="IPR015424">
    <property type="entry name" value="PyrdxlP-dep_Trfase"/>
</dbReference>
<dbReference type="Proteomes" id="UP000316852">
    <property type="component" value="Unassembled WGS sequence"/>
</dbReference>
<dbReference type="GO" id="GO:0030170">
    <property type="term" value="F:pyridoxal phosphate binding"/>
    <property type="evidence" value="ECO:0007669"/>
    <property type="project" value="InterPro"/>
</dbReference>
<comment type="similarity">
    <text evidence="2 5">Belongs to the trans-sulfuration enzymes family.</text>
</comment>
<evidence type="ECO:0000256" key="2">
    <source>
        <dbReference type="ARBA" id="ARBA00009077"/>
    </source>
</evidence>
<dbReference type="GO" id="GO:0019346">
    <property type="term" value="P:transsulfuration"/>
    <property type="evidence" value="ECO:0007669"/>
    <property type="project" value="InterPro"/>
</dbReference>